<feature type="transmembrane region" description="Helical" evidence="1">
    <location>
        <begin position="146"/>
        <end position="165"/>
    </location>
</feature>
<evidence type="ECO:0000313" key="2">
    <source>
        <dbReference type="EMBL" id="OGM70775.1"/>
    </source>
</evidence>
<feature type="transmembrane region" description="Helical" evidence="1">
    <location>
        <begin position="349"/>
        <end position="366"/>
    </location>
</feature>
<feature type="transmembrane region" description="Helical" evidence="1">
    <location>
        <begin position="312"/>
        <end position="337"/>
    </location>
</feature>
<dbReference type="Proteomes" id="UP000178429">
    <property type="component" value="Unassembled WGS sequence"/>
</dbReference>
<comment type="caution">
    <text evidence="2">The sequence shown here is derived from an EMBL/GenBank/DDBJ whole genome shotgun (WGS) entry which is preliminary data.</text>
</comment>
<evidence type="ECO:0000256" key="1">
    <source>
        <dbReference type="SAM" id="Phobius"/>
    </source>
</evidence>
<dbReference type="PANTHER" id="PTHR38454:SF1">
    <property type="entry name" value="INTEGRAL MEMBRANE PROTEIN"/>
    <property type="match status" value="1"/>
</dbReference>
<evidence type="ECO:0008006" key="4">
    <source>
        <dbReference type="Google" id="ProtNLM"/>
    </source>
</evidence>
<dbReference type="EMBL" id="MGHL01000002">
    <property type="protein sequence ID" value="OGM70775.1"/>
    <property type="molecule type" value="Genomic_DNA"/>
</dbReference>
<evidence type="ECO:0000313" key="3">
    <source>
        <dbReference type="Proteomes" id="UP000178429"/>
    </source>
</evidence>
<feature type="transmembrane region" description="Helical" evidence="1">
    <location>
        <begin position="85"/>
        <end position="114"/>
    </location>
</feature>
<dbReference type="PANTHER" id="PTHR38454">
    <property type="entry name" value="INTEGRAL MEMBRANE PROTEIN-RELATED"/>
    <property type="match status" value="1"/>
</dbReference>
<feature type="transmembrane region" description="Helical" evidence="1">
    <location>
        <begin position="217"/>
        <end position="237"/>
    </location>
</feature>
<keyword evidence="1" id="KW-1133">Transmembrane helix</keyword>
<organism evidence="2 3">
    <name type="scientific">Candidatus Woesebacteria bacterium RIFCSPLOWO2_01_FULL_44_14</name>
    <dbReference type="NCBI Taxonomy" id="1802525"/>
    <lineage>
        <taxon>Bacteria</taxon>
        <taxon>Candidatus Woeseibacteriota</taxon>
    </lineage>
</organism>
<accession>A0A1F8C513</accession>
<dbReference type="AlphaFoldDB" id="A0A1F8C513"/>
<dbReference type="STRING" id="1802525.A2975_02700"/>
<gene>
    <name evidence="2" type="ORF">A2975_02700</name>
</gene>
<feature type="transmembrane region" description="Helical" evidence="1">
    <location>
        <begin position="177"/>
        <end position="205"/>
    </location>
</feature>
<feature type="transmembrane region" description="Helical" evidence="1">
    <location>
        <begin position="372"/>
        <end position="392"/>
    </location>
</feature>
<keyword evidence="1" id="KW-0812">Transmembrane</keyword>
<dbReference type="InterPro" id="IPR018580">
    <property type="entry name" value="Uncharacterised_YfhO"/>
</dbReference>
<reference evidence="2 3" key="1">
    <citation type="journal article" date="2016" name="Nat. Commun.">
        <title>Thousands of microbial genomes shed light on interconnected biogeochemical processes in an aquifer system.</title>
        <authorList>
            <person name="Anantharaman K."/>
            <person name="Brown C.T."/>
            <person name="Hug L.A."/>
            <person name="Sharon I."/>
            <person name="Castelle C.J."/>
            <person name="Probst A.J."/>
            <person name="Thomas B.C."/>
            <person name="Singh A."/>
            <person name="Wilkins M.J."/>
            <person name="Karaoz U."/>
            <person name="Brodie E.L."/>
            <person name="Williams K.H."/>
            <person name="Hubbard S.S."/>
            <person name="Banfield J.F."/>
        </authorList>
    </citation>
    <scope>NUCLEOTIDE SEQUENCE [LARGE SCALE GENOMIC DNA]</scope>
</reference>
<feature type="transmembrane region" description="Helical" evidence="1">
    <location>
        <begin position="288"/>
        <end position="306"/>
    </location>
</feature>
<sequence>MLRKLYTISLPIFVVTVLLFLPIFAKPEIFLSRGNDLEEFFWPIYYFVKHSIFKYHVLPLWYPHILSGTPLLPDPQSGMFYLPNLIFLLLPIDAGFLISSFLHIFAGGLAMYFAAREGFKFSPRASMIAALLYSTSPRVVSYLEAGHVGLVLSWAWVPLVILTIAKIARSPKFGWTILLAISMAALFQTHTITFLITAVATPVLLLLTKKQSLPKSFLHFSLAAIIGFGLVAINFLPQMAWKDLTTRTLLTKKPQVFPVWESKEEFLTNVFIPVLNKDGLGQINTEKFLVLGLVPSVLAGIGFLKLSNAKKILILCAAGLITAIALSNASPFYDIFIGQEWYQTMRVPTRVWFLVIIFIALLAGYAVEKIKIGKLITFLAIAESIIISWSYLAKPIQKRDFVSQEVYNFLNQDQDQYRVFCIDRCIPQKEAVKHNLELIEGHSTLTQLNYLSRSWALTGGYWDDYSLSTPPIGVYKFQRLQPDAIALGEQNTKYVISPHELADSNFEPLKKYGNYILYLNKAWQPRVGIPITYYSPNKIILATSEVAGGSINLSEVYSPGWNAYLNGKEKVPVQETPVHLRSVDVKPNTRFVELKYEPESYKLGKGVTFLTVIVLAAYAIIKWRKKLPALTRYKAHS</sequence>
<protein>
    <recommendedName>
        <fullName evidence="4">Membrane protein 6-pyruvoyl-tetrahydropterin synthase-related domain-containing protein</fullName>
    </recommendedName>
</protein>
<proteinExistence type="predicted"/>
<name>A0A1F8C513_9BACT</name>
<keyword evidence="1" id="KW-0472">Membrane</keyword>